<keyword evidence="1" id="KW-0472">Membrane</keyword>
<dbReference type="AlphaFoldDB" id="A0A1J5P0Q2"/>
<dbReference type="Pfam" id="PF13440">
    <property type="entry name" value="Polysacc_synt_3"/>
    <property type="match status" value="1"/>
</dbReference>
<evidence type="ECO:0000256" key="1">
    <source>
        <dbReference type="SAM" id="Phobius"/>
    </source>
</evidence>
<protein>
    <submittedName>
        <fullName evidence="2">Polysaccharide biosynthesis protein</fullName>
    </submittedName>
</protein>
<feature type="transmembrane region" description="Helical" evidence="1">
    <location>
        <begin position="112"/>
        <end position="134"/>
    </location>
</feature>
<feature type="transmembrane region" description="Helical" evidence="1">
    <location>
        <begin position="233"/>
        <end position="262"/>
    </location>
</feature>
<feature type="transmembrane region" description="Helical" evidence="1">
    <location>
        <begin position="305"/>
        <end position="323"/>
    </location>
</feature>
<feature type="transmembrane region" description="Helical" evidence="1">
    <location>
        <begin position="155"/>
        <end position="174"/>
    </location>
</feature>
<dbReference type="PANTHER" id="PTHR43424">
    <property type="entry name" value="LOCUS PUTATIVE PROTEIN 1-RELATED"/>
    <property type="match status" value="1"/>
</dbReference>
<dbReference type="CDD" id="cd13128">
    <property type="entry name" value="MATE_Wzx_like"/>
    <property type="match status" value="1"/>
</dbReference>
<feature type="transmembrane region" description="Helical" evidence="1">
    <location>
        <begin position="53"/>
        <end position="73"/>
    </location>
</feature>
<dbReference type="InterPro" id="IPR052556">
    <property type="entry name" value="PolySynth_Transporter"/>
</dbReference>
<accession>A0A1J5P0Q2</accession>
<feature type="transmembrane region" description="Helical" evidence="1">
    <location>
        <begin position="274"/>
        <end position="293"/>
    </location>
</feature>
<comment type="caution">
    <text evidence="2">The sequence shown here is derived from an EMBL/GenBank/DDBJ whole genome shotgun (WGS) entry which is preliminary data.</text>
</comment>
<name>A0A1J5P0Q2_9ZZZZ</name>
<dbReference type="EMBL" id="MLJW01007576">
    <property type="protein sequence ID" value="OIQ65121.1"/>
    <property type="molecule type" value="Genomic_DNA"/>
</dbReference>
<keyword evidence="1" id="KW-1133">Transmembrane helix</keyword>
<proteinExistence type="predicted"/>
<feature type="transmembrane region" description="Helical" evidence="1">
    <location>
        <begin position="85"/>
        <end position="106"/>
    </location>
</feature>
<evidence type="ECO:0000313" key="2">
    <source>
        <dbReference type="EMBL" id="OIQ65121.1"/>
    </source>
</evidence>
<gene>
    <name evidence="2" type="ORF">GALL_533230</name>
</gene>
<feature type="transmembrane region" description="Helical" evidence="1">
    <location>
        <begin position="329"/>
        <end position="347"/>
    </location>
</feature>
<dbReference type="PANTHER" id="PTHR43424:SF1">
    <property type="entry name" value="LOCUS PUTATIVE PROTEIN 1-RELATED"/>
    <property type="match status" value="1"/>
</dbReference>
<organism evidence="2">
    <name type="scientific">mine drainage metagenome</name>
    <dbReference type="NCBI Taxonomy" id="410659"/>
    <lineage>
        <taxon>unclassified sequences</taxon>
        <taxon>metagenomes</taxon>
        <taxon>ecological metagenomes</taxon>
    </lineage>
</organism>
<keyword evidence="1" id="KW-0812">Transmembrane</keyword>
<feature type="transmembrane region" description="Helical" evidence="1">
    <location>
        <begin position="200"/>
        <end position="221"/>
    </location>
</feature>
<feature type="transmembrane region" description="Helical" evidence="1">
    <location>
        <begin position="21"/>
        <end position="47"/>
    </location>
</feature>
<sequence length="378" mass="42823">MGLDSLIVKDIIHKINDELEILGTSFFLRVFGSIFITVVSCLIVFVIDKGDSELLKIVFITSFSYIFLSFDVIDFYFQSRLESKYTVIAKFIAFIFSSFCRIFALLNKMPLITFVTIALIEVAVGACVLIAFYAKKTNCNPINWSINFTFLKLKLSEAWPLILSGMVIMIYMRIDQIMLKQLIGEKPVGTYSVAVTISEVWYLIPIVISTSVYPRLLLLRINNPLLYKRLFEVLYSIYFIISFGIGIVVTIFSSNIIALLYGSAYSESSLILKINIWAGVFVFLGVASGNYMVMENLNKISFYKTFIGAIFNVFLNFVLIPLYSGAGAATATLFSYAIAAYLSNFLFAETRPLFYSMTKSIVNSFRISNYKLYENESI</sequence>
<reference evidence="2" key="1">
    <citation type="submission" date="2016-10" db="EMBL/GenBank/DDBJ databases">
        <title>Sequence of Gallionella enrichment culture.</title>
        <authorList>
            <person name="Poehlein A."/>
            <person name="Muehling M."/>
            <person name="Daniel R."/>
        </authorList>
    </citation>
    <scope>NUCLEOTIDE SEQUENCE</scope>
</reference>